<protein>
    <submittedName>
        <fullName evidence="2">Uncharacterized protein</fullName>
    </submittedName>
</protein>
<dbReference type="EMBL" id="KE346338">
    <property type="protein sequence ID" value="EXC33378.1"/>
    <property type="molecule type" value="Genomic_DNA"/>
</dbReference>
<dbReference type="OrthoDB" id="1936751at2759"/>
<evidence type="ECO:0000313" key="2">
    <source>
        <dbReference type="EMBL" id="EXC33378.1"/>
    </source>
</evidence>
<keyword evidence="1" id="KW-1133">Transmembrane helix</keyword>
<reference evidence="3" key="1">
    <citation type="submission" date="2013-01" db="EMBL/GenBank/DDBJ databases">
        <title>Draft Genome Sequence of a Mulberry Tree, Morus notabilis C.K. Schneid.</title>
        <authorList>
            <person name="He N."/>
            <person name="Zhao S."/>
        </authorList>
    </citation>
    <scope>NUCLEOTIDE SEQUENCE</scope>
</reference>
<feature type="transmembrane region" description="Helical" evidence="1">
    <location>
        <begin position="55"/>
        <end position="78"/>
    </location>
</feature>
<evidence type="ECO:0000256" key="1">
    <source>
        <dbReference type="SAM" id="Phobius"/>
    </source>
</evidence>
<keyword evidence="1" id="KW-0472">Membrane</keyword>
<keyword evidence="3" id="KW-1185">Reference proteome</keyword>
<accession>W9SAM7</accession>
<organism evidence="2 3">
    <name type="scientific">Morus notabilis</name>
    <dbReference type="NCBI Taxonomy" id="981085"/>
    <lineage>
        <taxon>Eukaryota</taxon>
        <taxon>Viridiplantae</taxon>
        <taxon>Streptophyta</taxon>
        <taxon>Embryophyta</taxon>
        <taxon>Tracheophyta</taxon>
        <taxon>Spermatophyta</taxon>
        <taxon>Magnoliopsida</taxon>
        <taxon>eudicotyledons</taxon>
        <taxon>Gunneridae</taxon>
        <taxon>Pentapetalae</taxon>
        <taxon>rosids</taxon>
        <taxon>fabids</taxon>
        <taxon>Rosales</taxon>
        <taxon>Moraceae</taxon>
        <taxon>Moreae</taxon>
        <taxon>Morus</taxon>
    </lineage>
</organism>
<dbReference type="Proteomes" id="UP000030645">
    <property type="component" value="Unassembled WGS sequence"/>
</dbReference>
<name>W9SAM7_9ROSA</name>
<feature type="transmembrane region" description="Helical" evidence="1">
    <location>
        <begin position="125"/>
        <end position="145"/>
    </location>
</feature>
<evidence type="ECO:0000313" key="3">
    <source>
        <dbReference type="Proteomes" id="UP000030645"/>
    </source>
</evidence>
<dbReference type="KEGG" id="mnt:21394073"/>
<dbReference type="AlphaFoldDB" id="W9SAM7"/>
<dbReference type="PANTHER" id="PTHR34781:SF2">
    <property type="entry name" value="TRANSMEMBRANE PROTEIN"/>
    <property type="match status" value="1"/>
</dbReference>
<proteinExistence type="predicted"/>
<dbReference type="STRING" id="981085.W9SAM7"/>
<keyword evidence="1" id="KW-0812">Transmembrane</keyword>
<dbReference type="PANTHER" id="PTHR34781">
    <property type="entry name" value="TRANSMEMBRANE PROTEIN"/>
    <property type="match status" value="1"/>
</dbReference>
<sequence>MKDEDQQSRVFHELSSMIIHILKLPPLPIPFTIRTSSSSASASTSRQPAAASPTAFASLFLGISLALMLFGSVTFAIGFVLMPLVMGLVLLFYALEILFNLSELGRSILFPASSPRHVSAGKKRLPFFSCFSFSILRSLFIYLFFH</sequence>
<gene>
    <name evidence="2" type="ORF">L484_010788</name>
</gene>
<feature type="transmembrane region" description="Helical" evidence="1">
    <location>
        <begin position="84"/>
        <end position="104"/>
    </location>
</feature>